<dbReference type="Proteomes" id="UP000199169">
    <property type="component" value="Unassembled WGS sequence"/>
</dbReference>
<proteinExistence type="predicted"/>
<organism evidence="2 3">
    <name type="scientific">Candidatus Accumulibacter aalborgensis</name>
    <dbReference type="NCBI Taxonomy" id="1860102"/>
    <lineage>
        <taxon>Bacteria</taxon>
        <taxon>Pseudomonadati</taxon>
        <taxon>Pseudomonadota</taxon>
        <taxon>Betaproteobacteria</taxon>
        <taxon>Candidatus Accumulibacter</taxon>
    </lineage>
</organism>
<dbReference type="AlphaFoldDB" id="A0A1A8XJ10"/>
<accession>A0A1A8XJ10</accession>
<dbReference type="EMBL" id="FLQX01000094">
    <property type="protein sequence ID" value="SBT05174.1"/>
    <property type="molecule type" value="Genomic_DNA"/>
</dbReference>
<evidence type="ECO:0000313" key="3">
    <source>
        <dbReference type="Proteomes" id="UP000199169"/>
    </source>
</evidence>
<reference evidence="2 3" key="1">
    <citation type="submission" date="2016-06" db="EMBL/GenBank/DDBJ databases">
        <authorList>
            <person name="Kjaerup R.B."/>
            <person name="Dalgaard T.S."/>
            <person name="Juul-Madsen H.R."/>
        </authorList>
    </citation>
    <scope>NUCLEOTIDE SEQUENCE [LARGE SCALE GENOMIC DNA]</scope>
    <source>
        <strain evidence="2">3</strain>
    </source>
</reference>
<sequence>MSPVGWGELANPNTLPSLTEPAIATFIDSIAQNEGESVGLLGFASSPQRAGQHAAQAWPPRRGEGGDRPGDRLLLAVRPCGRTVESLGHPG</sequence>
<evidence type="ECO:0000313" key="2">
    <source>
        <dbReference type="EMBL" id="SBT05174.1"/>
    </source>
</evidence>
<protein>
    <submittedName>
        <fullName evidence="2">Uncharacterized protein</fullName>
    </submittedName>
</protein>
<keyword evidence="3" id="KW-1185">Reference proteome</keyword>
<name>A0A1A8XJ10_9PROT</name>
<feature type="compositionally biased region" description="Basic and acidic residues" evidence="1">
    <location>
        <begin position="61"/>
        <end position="70"/>
    </location>
</feature>
<feature type="region of interest" description="Disordered" evidence="1">
    <location>
        <begin position="43"/>
        <end position="70"/>
    </location>
</feature>
<evidence type="ECO:0000256" key="1">
    <source>
        <dbReference type="SAM" id="MobiDB-lite"/>
    </source>
</evidence>
<gene>
    <name evidence="2" type="ORF">ACCAA_20207</name>
</gene>
<dbReference type="STRING" id="1860102.ACCAA_20207"/>